<keyword evidence="7" id="KW-1185">Reference proteome</keyword>
<evidence type="ECO:0000259" key="5">
    <source>
        <dbReference type="PROSITE" id="PS51081"/>
    </source>
</evidence>
<keyword evidence="1" id="KW-0479">Metal-binding</keyword>
<gene>
    <name evidence="6" type="ORF">EJB05_33789</name>
</gene>
<evidence type="ECO:0000256" key="3">
    <source>
        <dbReference type="ARBA" id="ARBA00022833"/>
    </source>
</evidence>
<sequence>MMSSPNNEASVSPSLAQPRPHLPLEVVATAQEMECILDYSGSQKLDYPSSTGQINCRVGFVFKVTCTDPSSGLHSLDSSYQSVVPDYAVADSDKDAMKCNVGHIVCSPCHNKLMGTVKCHLCGINVAGGYRRCHAMERLVESIRVPCPNATDGCTAMPAYCHQQNHRQACPHAPYSCPGKNCGFIGYMNAGLLDHFSGTHGWPCTTKKNGANKTCRFSVGLNNGFNFLIADLATAGEGGSAAITSSKYLFLLNVLRKPFGRAISVLLIGRKPSSKAVKCVLTFSHIASQDRKFLGSHLLQSKINVECSDLCSGVPNPDDCFQFVVPNYLLGEGNRDSAIKIKVSISIDDLE</sequence>
<dbReference type="PANTHER" id="PTHR10315:SF90">
    <property type="entry name" value="RING-TYPE E3 UBIQUITIN TRANSFERASE"/>
    <property type="match status" value="1"/>
</dbReference>
<accession>A0A5J9U3C5</accession>
<dbReference type="Gramene" id="TVU17738">
    <property type="protein sequence ID" value="TVU17738"/>
    <property type="gene ID" value="EJB05_33789"/>
</dbReference>
<dbReference type="GO" id="GO:0061630">
    <property type="term" value="F:ubiquitin protein ligase activity"/>
    <property type="evidence" value="ECO:0007669"/>
    <property type="project" value="TreeGrafter"/>
</dbReference>
<evidence type="ECO:0000256" key="1">
    <source>
        <dbReference type="ARBA" id="ARBA00022723"/>
    </source>
</evidence>
<dbReference type="AlphaFoldDB" id="A0A5J9U3C5"/>
<dbReference type="EMBL" id="RWGY01000029">
    <property type="protein sequence ID" value="TVU17738.1"/>
    <property type="molecule type" value="Genomic_DNA"/>
</dbReference>
<dbReference type="Proteomes" id="UP000324897">
    <property type="component" value="Chromosome 7"/>
</dbReference>
<reference evidence="6 7" key="1">
    <citation type="journal article" date="2019" name="Sci. Rep.">
        <title>A high-quality genome of Eragrostis curvula grass provides insights into Poaceae evolution and supports new strategies to enhance forage quality.</title>
        <authorList>
            <person name="Carballo J."/>
            <person name="Santos B.A.C.M."/>
            <person name="Zappacosta D."/>
            <person name="Garbus I."/>
            <person name="Selva J.P."/>
            <person name="Gallo C.A."/>
            <person name="Diaz A."/>
            <person name="Albertini E."/>
            <person name="Caccamo M."/>
            <person name="Echenique V."/>
        </authorList>
    </citation>
    <scope>NUCLEOTIDE SEQUENCE [LARGE SCALE GENOMIC DNA]</scope>
    <source>
        <strain evidence="7">cv. Victoria</strain>
        <tissue evidence="6">Leaf</tissue>
    </source>
</reference>
<dbReference type="PANTHER" id="PTHR10315">
    <property type="entry name" value="E3 UBIQUITIN PROTEIN LIGASE SIAH"/>
    <property type="match status" value="1"/>
</dbReference>
<dbReference type="Gene3D" id="3.30.40.10">
    <property type="entry name" value="Zinc/RING finger domain, C3HC4 (zinc finger)"/>
    <property type="match status" value="1"/>
</dbReference>
<dbReference type="UniPathway" id="UPA00143"/>
<protein>
    <recommendedName>
        <fullName evidence="5">SIAH-type domain-containing protein</fullName>
    </recommendedName>
</protein>
<dbReference type="GO" id="GO:0008270">
    <property type="term" value="F:zinc ion binding"/>
    <property type="evidence" value="ECO:0007669"/>
    <property type="project" value="UniProtKB-KW"/>
</dbReference>
<feature type="domain" description="SIAH-type" evidence="5">
    <location>
        <begin position="142"/>
        <end position="201"/>
    </location>
</feature>
<keyword evidence="3" id="KW-0862">Zinc</keyword>
<comment type="caution">
    <text evidence="6">The sequence shown here is derived from an EMBL/GenBank/DDBJ whole genome shotgun (WGS) entry which is preliminary data.</text>
</comment>
<organism evidence="6 7">
    <name type="scientific">Eragrostis curvula</name>
    <name type="common">weeping love grass</name>
    <dbReference type="NCBI Taxonomy" id="38414"/>
    <lineage>
        <taxon>Eukaryota</taxon>
        <taxon>Viridiplantae</taxon>
        <taxon>Streptophyta</taxon>
        <taxon>Embryophyta</taxon>
        <taxon>Tracheophyta</taxon>
        <taxon>Spermatophyta</taxon>
        <taxon>Magnoliopsida</taxon>
        <taxon>Liliopsida</taxon>
        <taxon>Poales</taxon>
        <taxon>Poaceae</taxon>
        <taxon>PACMAD clade</taxon>
        <taxon>Chloridoideae</taxon>
        <taxon>Eragrostideae</taxon>
        <taxon>Eragrostidinae</taxon>
        <taxon>Eragrostis</taxon>
    </lineage>
</organism>
<dbReference type="InterPro" id="IPR052088">
    <property type="entry name" value="E3_ubiquitin-ligase_SINA"/>
</dbReference>
<dbReference type="InterPro" id="IPR013083">
    <property type="entry name" value="Znf_RING/FYVE/PHD"/>
</dbReference>
<feature type="non-terminal residue" evidence="6">
    <location>
        <position position="1"/>
    </location>
</feature>
<keyword evidence="2 4" id="KW-0863">Zinc-finger</keyword>
<dbReference type="InterPro" id="IPR013010">
    <property type="entry name" value="Znf_SIAH"/>
</dbReference>
<proteinExistence type="predicted"/>
<dbReference type="OrthoDB" id="615741at2759"/>
<dbReference type="SUPFAM" id="SSF49599">
    <property type="entry name" value="TRAF domain-like"/>
    <property type="match status" value="1"/>
</dbReference>
<evidence type="ECO:0000256" key="4">
    <source>
        <dbReference type="PROSITE-ProRule" id="PRU00455"/>
    </source>
</evidence>
<dbReference type="GO" id="GO:0005737">
    <property type="term" value="C:cytoplasm"/>
    <property type="evidence" value="ECO:0007669"/>
    <property type="project" value="TreeGrafter"/>
</dbReference>
<name>A0A5J9U3C5_9POAL</name>
<evidence type="ECO:0000313" key="6">
    <source>
        <dbReference type="EMBL" id="TVU17738.1"/>
    </source>
</evidence>
<evidence type="ECO:0000313" key="7">
    <source>
        <dbReference type="Proteomes" id="UP000324897"/>
    </source>
</evidence>
<dbReference type="GO" id="GO:0016567">
    <property type="term" value="P:protein ubiquitination"/>
    <property type="evidence" value="ECO:0007669"/>
    <property type="project" value="UniProtKB-UniPathway"/>
</dbReference>
<dbReference type="Pfam" id="PF21361">
    <property type="entry name" value="Sina_ZnF"/>
    <property type="match status" value="1"/>
</dbReference>
<evidence type="ECO:0000256" key="2">
    <source>
        <dbReference type="ARBA" id="ARBA00022771"/>
    </source>
</evidence>
<dbReference type="PROSITE" id="PS51081">
    <property type="entry name" value="ZF_SIAH"/>
    <property type="match status" value="1"/>
</dbReference>